<comment type="caution">
    <text evidence="1">The sequence shown here is derived from an EMBL/GenBank/DDBJ whole genome shotgun (WGS) entry which is preliminary data.</text>
</comment>
<name>A0A559TKS7_9HYPH</name>
<dbReference type="AlphaFoldDB" id="A0A559TKS7"/>
<sequence>MTGSNQQGNLQDHSDLSHGVCLGFDTRAIHHAFDPAAFSRAVQPPVFLTSTYGFESVAANDAAASHGGRLYAREYNPTTVGHHRRSPFNVYSAVLAKLWVALVRAMDTSGHAF</sequence>
<accession>A0A559TKS7</accession>
<protein>
    <submittedName>
        <fullName evidence="1">Cys/Met metabolism PLP-dependent enzyme</fullName>
    </submittedName>
</protein>
<dbReference type="EMBL" id="VISO01000001">
    <property type="protein sequence ID" value="TVZ75220.1"/>
    <property type="molecule type" value="Genomic_DNA"/>
</dbReference>
<evidence type="ECO:0000313" key="2">
    <source>
        <dbReference type="Proteomes" id="UP000319824"/>
    </source>
</evidence>
<dbReference type="Proteomes" id="UP000319824">
    <property type="component" value="Unassembled WGS sequence"/>
</dbReference>
<dbReference type="Gene3D" id="3.40.640.10">
    <property type="entry name" value="Type I PLP-dependent aspartate aminotransferase-like (Major domain)"/>
    <property type="match status" value="1"/>
</dbReference>
<organism evidence="1 2">
    <name type="scientific">Rhizobium mongolense USDA 1844</name>
    <dbReference type="NCBI Taxonomy" id="1079460"/>
    <lineage>
        <taxon>Bacteria</taxon>
        <taxon>Pseudomonadati</taxon>
        <taxon>Pseudomonadota</taxon>
        <taxon>Alphaproteobacteria</taxon>
        <taxon>Hyphomicrobiales</taxon>
        <taxon>Rhizobiaceae</taxon>
        <taxon>Rhizobium/Agrobacterium group</taxon>
        <taxon>Rhizobium</taxon>
    </lineage>
</organism>
<evidence type="ECO:0000313" key="1">
    <source>
        <dbReference type="EMBL" id="TVZ75220.1"/>
    </source>
</evidence>
<reference evidence="1 2" key="1">
    <citation type="submission" date="2019-06" db="EMBL/GenBank/DDBJ databases">
        <title>Pac Bio to generate improved reference genome sequences for organisms with transposon mutant libraries (support for FEBA project).</title>
        <authorList>
            <person name="Blow M."/>
        </authorList>
    </citation>
    <scope>NUCLEOTIDE SEQUENCE [LARGE SCALE GENOMIC DNA]</scope>
    <source>
        <strain evidence="1 2">USDA 1844</strain>
    </source>
</reference>
<dbReference type="InterPro" id="IPR015421">
    <property type="entry name" value="PyrdxlP-dep_Trfase_major"/>
</dbReference>
<gene>
    <name evidence="1" type="ORF">BCL32_0678</name>
</gene>
<proteinExistence type="predicted"/>